<name>A0A0L0H9I3_SPIPD</name>
<dbReference type="VEuPathDB" id="FungiDB:SPPG_09444"/>
<evidence type="ECO:0000313" key="9">
    <source>
        <dbReference type="EMBL" id="KNC97676.1"/>
    </source>
</evidence>
<evidence type="ECO:0000256" key="6">
    <source>
        <dbReference type="RuleBase" id="RU000553"/>
    </source>
</evidence>
<dbReference type="RefSeq" id="XP_016605716.1">
    <property type="nucleotide sequence ID" value="XM_016757610.1"/>
</dbReference>
<feature type="active site" evidence="5">
    <location>
        <position position="42"/>
    </location>
</feature>
<dbReference type="GeneID" id="27692569"/>
<keyword evidence="3 5" id="KW-0378">Hydrolase</keyword>
<dbReference type="GO" id="GO:0003998">
    <property type="term" value="F:acylphosphatase activity"/>
    <property type="evidence" value="ECO:0007669"/>
    <property type="project" value="UniProtKB-EC"/>
</dbReference>
<proteinExistence type="inferred from homology"/>
<dbReference type="PROSITE" id="PS00150">
    <property type="entry name" value="ACYLPHOSPHATASE_1"/>
    <property type="match status" value="1"/>
</dbReference>
<reference evidence="9 10" key="1">
    <citation type="submission" date="2009-08" db="EMBL/GenBank/DDBJ databases">
        <title>The Genome Sequence of Spizellomyces punctatus strain DAOM BR117.</title>
        <authorList>
            <consortium name="The Broad Institute Genome Sequencing Platform"/>
            <person name="Russ C."/>
            <person name="Cuomo C."/>
            <person name="Shea T."/>
            <person name="Young S.K."/>
            <person name="Zeng Q."/>
            <person name="Koehrsen M."/>
            <person name="Haas B."/>
            <person name="Borodovsky M."/>
            <person name="Guigo R."/>
            <person name="Alvarado L."/>
            <person name="Berlin A."/>
            <person name="Bochicchio J."/>
            <person name="Borenstein D."/>
            <person name="Chapman S."/>
            <person name="Chen Z."/>
            <person name="Engels R."/>
            <person name="Freedman E."/>
            <person name="Gellesch M."/>
            <person name="Goldberg J."/>
            <person name="Griggs A."/>
            <person name="Gujja S."/>
            <person name="Heiman D."/>
            <person name="Hepburn T."/>
            <person name="Howarth C."/>
            <person name="Jen D."/>
            <person name="Larson L."/>
            <person name="Lewis B."/>
            <person name="Mehta T."/>
            <person name="Park D."/>
            <person name="Pearson M."/>
            <person name="Roberts A."/>
            <person name="Saif S."/>
            <person name="Shenoy N."/>
            <person name="Sisk P."/>
            <person name="Stolte C."/>
            <person name="Sykes S."/>
            <person name="Thomson T."/>
            <person name="Walk T."/>
            <person name="White J."/>
            <person name="Yandava C."/>
            <person name="Burger G."/>
            <person name="Gray M.W."/>
            <person name="Holland P.W.H."/>
            <person name="King N."/>
            <person name="Lang F.B.F."/>
            <person name="Roger A.J."/>
            <person name="Ruiz-Trillo I."/>
            <person name="Lander E."/>
            <person name="Nusbaum C."/>
        </authorList>
    </citation>
    <scope>NUCLEOTIDE SEQUENCE [LARGE SCALE GENOMIC DNA]</scope>
    <source>
        <strain evidence="9 10">DAOM BR117</strain>
    </source>
</reference>
<comment type="catalytic activity">
    <reaction evidence="4 5 6">
        <text>an acyl phosphate + H2O = a carboxylate + phosphate + H(+)</text>
        <dbReference type="Rhea" id="RHEA:14965"/>
        <dbReference type="ChEBI" id="CHEBI:15377"/>
        <dbReference type="ChEBI" id="CHEBI:15378"/>
        <dbReference type="ChEBI" id="CHEBI:29067"/>
        <dbReference type="ChEBI" id="CHEBI:43474"/>
        <dbReference type="ChEBI" id="CHEBI:59918"/>
        <dbReference type="EC" id="3.6.1.7"/>
    </reaction>
</comment>
<dbReference type="EC" id="3.6.1.7" evidence="2 5"/>
<gene>
    <name evidence="9" type="ORF">SPPG_09444</name>
</gene>
<comment type="similarity">
    <text evidence="1 7">Belongs to the acylphosphatase family.</text>
</comment>
<evidence type="ECO:0000313" key="10">
    <source>
        <dbReference type="Proteomes" id="UP000053201"/>
    </source>
</evidence>
<dbReference type="InParanoid" id="A0A0L0H9I3"/>
<feature type="domain" description="Acylphosphatase-like" evidence="8">
    <location>
        <begin position="9"/>
        <end position="97"/>
    </location>
</feature>
<dbReference type="FunFam" id="3.30.70.100:FF:000011">
    <property type="entry name" value="Acylphosphatase"/>
    <property type="match status" value="1"/>
</dbReference>
<dbReference type="PRINTS" id="PR00112">
    <property type="entry name" value="ACYLPHPHTASE"/>
</dbReference>
<accession>A0A0L0H9I3</accession>
<evidence type="ECO:0000256" key="4">
    <source>
        <dbReference type="ARBA" id="ARBA00047645"/>
    </source>
</evidence>
<evidence type="ECO:0000256" key="2">
    <source>
        <dbReference type="ARBA" id="ARBA00012150"/>
    </source>
</evidence>
<dbReference type="PROSITE" id="PS51160">
    <property type="entry name" value="ACYLPHOSPHATASE_3"/>
    <property type="match status" value="1"/>
</dbReference>
<dbReference type="OMA" id="WVRNTSH"/>
<evidence type="ECO:0000256" key="5">
    <source>
        <dbReference type="PROSITE-ProRule" id="PRU00520"/>
    </source>
</evidence>
<dbReference type="eggNOG" id="KOG3360">
    <property type="taxonomic scope" value="Eukaryota"/>
</dbReference>
<dbReference type="AlphaFoldDB" id="A0A0L0H9I3"/>
<dbReference type="InterPro" id="IPR036046">
    <property type="entry name" value="Acylphosphatase-like_dom_sf"/>
</dbReference>
<dbReference type="PANTHER" id="PTHR10029:SF3">
    <property type="entry name" value="ACYLPHOSPHATASE-RELATED"/>
    <property type="match status" value="1"/>
</dbReference>
<dbReference type="Gene3D" id="3.30.70.100">
    <property type="match status" value="1"/>
</dbReference>
<dbReference type="EMBL" id="KQ257463">
    <property type="protein sequence ID" value="KNC97676.1"/>
    <property type="molecule type" value="Genomic_DNA"/>
</dbReference>
<organism evidence="9 10">
    <name type="scientific">Spizellomyces punctatus (strain DAOM BR117)</name>
    <dbReference type="NCBI Taxonomy" id="645134"/>
    <lineage>
        <taxon>Eukaryota</taxon>
        <taxon>Fungi</taxon>
        <taxon>Fungi incertae sedis</taxon>
        <taxon>Chytridiomycota</taxon>
        <taxon>Chytridiomycota incertae sedis</taxon>
        <taxon>Chytridiomycetes</taxon>
        <taxon>Spizellomycetales</taxon>
        <taxon>Spizellomycetaceae</taxon>
        <taxon>Spizellomyces</taxon>
    </lineage>
</organism>
<sequence length="97" mass="11021">MTPTPSIVSTGFEVFGKVQGVWFRKYCVENGNKLRVVGWVRNTDRGTVEGIVQGEADQVEVFKQRLKTGSPKSRVDRCEYTSQATIAKLEYSNFEKR</sequence>
<protein>
    <recommendedName>
        <fullName evidence="2 5">Acylphosphatase</fullName>
        <ecNumber evidence="2 5">3.6.1.7</ecNumber>
    </recommendedName>
</protein>
<dbReference type="PANTHER" id="PTHR10029">
    <property type="entry name" value="ACYLPHOSPHATASE"/>
    <property type="match status" value="1"/>
</dbReference>
<dbReference type="OrthoDB" id="7961613at2759"/>
<dbReference type="InterPro" id="IPR020456">
    <property type="entry name" value="Acylphosphatase"/>
</dbReference>
<dbReference type="Proteomes" id="UP000053201">
    <property type="component" value="Unassembled WGS sequence"/>
</dbReference>
<dbReference type="SUPFAM" id="SSF54975">
    <property type="entry name" value="Acylphosphatase/BLUF domain-like"/>
    <property type="match status" value="1"/>
</dbReference>
<evidence type="ECO:0000256" key="3">
    <source>
        <dbReference type="ARBA" id="ARBA00022801"/>
    </source>
</evidence>
<keyword evidence="10" id="KW-1185">Reference proteome</keyword>
<evidence type="ECO:0000256" key="7">
    <source>
        <dbReference type="RuleBase" id="RU004168"/>
    </source>
</evidence>
<evidence type="ECO:0000256" key="1">
    <source>
        <dbReference type="ARBA" id="ARBA00005614"/>
    </source>
</evidence>
<dbReference type="STRING" id="645134.A0A0L0H9I3"/>
<dbReference type="Pfam" id="PF00708">
    <property type="entry name" value="Acylphosphatase"/>
    <property type="match status" value="1"/>
</dbReference>
<dbReference type="PROSITE" id="PS00151">
    <property type="entry name" value="ACYLPHOSPHATASE_2"/>
    <property type="match status" value="1"/>
</dbReference>
<feature type="active site" evidence="5">
    <location>
        <position position="24"/>
    </location>
</feature>
<dbReference type="InterPro" id="IPR001792">
    <property type="entry name" value="Acylphosphatase-like_dom"/>
</dbReference>
<dbReference type="InterPro" id="IPR017968">
    <property type="entry name" value="Acylphosphatase_CS"/>
</dbReference>
<evidence type="ECO:0000259" key="8">
    <source>
        <dbReference type="PROSITE" id="PS51160"/>
    </source>
</evidence>